<keyword evidence="3" id="KW-1185">Reference proteome</keyword>
<comment type="caution">
    <text evidence="2">The sequence shown here is derived from an EMBL/GenBank/DDBJ whole genome shotgun (WGS) entry which is preliminary data.</text>
</comment>
<sequence length="59" mass="6626">MELVGSWSDRIRDKVVVVRVKAKALVEKSHTILKARLSKEEGEKIVEKLKALGAKVILE</sequence>
<keyword evidence="2" id="KW-0687">Ribonucleoprotein</keyword>
<dbReference type="Proteomes" id="UP000694240">
    <property type="component" value="Chromosome 11"/>
</dbReference>
<name>A0A8T1Z4U1_9BRAS</name>
<accession>A0A8T1Z4U1</accession>
<keyword evidence="2" id="KW-0689">Ribosomal protein</keyword>
<dbReference type="GO" id="GO:0005840">
    <property type="term" value="C:ribosome"/>
    <property type="evidence" value="ECO:0007669"/>
    <property type="project" value="UniProtKB-KW"/>
</dbReference>
<organism evidence="2 3">
    <name type="scientific">Arabidopsis thaliana x Arabidopsis arenosa</name>
    <dbReference type="NCBI Taxonomy" id="1240361"/>
    <lineage>
        <taxon>Eukaryota</taxon>
        <taxon>Viridiplantae</taxon>
        <taxon>Streptophyta</taxon>
        <taxon>Embryophyta</taxon>
        <taxon>Tracheophyta</taxon>
        <taxon>Spermatophyta</taxon>
        <taxon>Magnoliopsida</taxon>
        <taxon>eudicotyledons</taxon>
        <taxon>Gunneridae</taxon>
        <taxon>Pentapetalae</taxon>
        <taxon>rosids</taxon>
        <taxon>malvids</taxon>
        <taxon>Brassicales</taxon>
        <taxon>Brassicaceae</taxon>
        <taxon>Camelineae</taxon>
        <taxon>Arabidopsis</taxon>
    </lineage>
</organism>
<proteinExistence type="predicted"/>
<dbReference type="GO" id="GO:0003735">
    <property type="term" value="F:structural constituent of ribosome"/>
    <property type="evidence" value="ECO:0007669"/>
    <property type="project" value="InterPro"/>
</dbReference>
<dbReference type="GO" id="GO:0006412">
    <property type="term" value="P:translation"/>
    <property type="evidence" value="ECO:0007669"/>
    <property type="project" value="InterPro"/>
</dbReference>
<evidence type="ECO:0000313" key="2">
    <source>
        <dbReference type="EMBL" id="KAG7552889.1"/>
    </source>
</evidence>
<dbReference type="InterPro" id="IPR013823">
    <property type="entry name" value="Ribosomal_bL12_C"/>
</dbReference>
<reference evidence="2 3" key="1">
    <citation type="submission" date="2020-12" db="EMBL/GenBank/DDBJ databases">
        <title>Concerted genomic and epigenomic changes stabilize Arabidopsis allopolyploids.</title>
        <authorList>
            <person name="Chen Z."/>
        </authorList>
    </citation>
    <scope>NUCLEOTIDE SEQUENCE [LARGE SCALE GENOMIC DNA]</scope>
    <source>
        <strain evidence="2">Allo738</strain>
        <tissue evidence="2">Leaf</tissue>
    </source>
</reference>
<dbReference type="Pfam" id="PF00542">
    <property type="entry name" value="Ribosomal_L12"/>
    <property type="match status" value="1"/>
</dbReference>
<protein>
    <submittedName>
        <fullName evidence="2">Ribosomal protein L7/L12 C-terminal</fullName>
    </submittedName>
</protein>
<evidence type="ECO:0000313" key="3">
    <source>
        <dbReference type="Proteomes" id="UP000694240"/>
    </source>
</evidence>
<feature type="domain" description="Large ribosomal subunit protein bL12 C-terminal" evidence="1">
    <location>
        <begin position="21"/>
        <end position="58"/>
    </location>
</feature>
<dbReference type="EMBL" id="JAEFBK010000011">
    <property type="protein sequence ID" value="KAG7552889.1"/>
    <property type="molecule type" value="Genomic_DNA"/>
</dbReference>
<evidence type="ECO:0000259" key="1">
    <source>
        <dbReference type="Pfam" id="PF00542"/>
    </source>
</evidence>
<gene>
    <name evidence="2" type="ORF">ISN45_Aa06g034700</name>
</gene>
<dbReference type="AlphaFoldDB" id="A0A8T1Z4U1"/>